<keyword evidence="2" id="KW-1185">Reference proteome</keyword>
<gene>
    <name evidence="1" type="ORF">VNO78_28895</name>
</gene>
<accession>A0AAN9RU03</accession>
<sequence>MVRGKPEYSSINLCTEDIRGEKEGRLTIGRLGIMIFRLKSHVDLARDVKADWARQANPNTLLVRIPQVAFGDEYMDNLMYNCEAMESVVYGYGRKGKQNL</sequence>
<evidence type="ECO:0000313" key="1">
    <source>
        <dbReference type="EMBL" id="KAK7383222.1"/>
    </source>
</evidence>
<dbReference type="AlphaFoldDB" id="A0AAN9RU03"/>
<name>A0AAN9RU03_PSOTE</name>
<protein>
    <submittedName>
        <fullName evidence="1">Uncharacterized protein</fullName>
    </submittedName>
</protein>
<comment type="caution">
    <text evidence="1">The sequence shown here is derived from an EMBL/GenBank/DDBJ whole genome shotgun (WGS) entry which is preliminary data.</text>
</comment>
<dbReference type="EMBL" id="JAYMYS010000008">
    <property type="protein sequence ID" value="KAK7383222.1"/>
    <property type="molecule type" value="Genomic_DNA"/>
</dbReference>
<proteinExistence type="predicted"/>
<organism evidence="1 2">
    <name type="scientific">Psophocarpus tetragonolobus</name>
    <name type="common">Winged bean</name>
    <name type="synonym">Dolichos tetragonolobus</name>
    <dbReference type="NCBI Taxonomy" id="3891"/>
    <lineage>
        <taxon>Eukaryota</taxon>
        <taxon>Viridiplantae</taxon>
        <taxon>Streptophyta</taxon>
        <taxon>Embryophyta</taxon>
        <taxon>Tracheophyta</taxon>
        <taxon>Spermatophyta</taxon>
        <taxon>Magnoliopsida</taxon>
        <taxon>eudicotyledons</taxon>
        <taxon>Gunneridae</taxon>
        <taxon>Pentapetalae</taxon>
        <taxon>rosids</taxon>
        <taxon>fabids</taxon>
        <taxon>Fabales</taxon>
        <taxon>Fabaceae</taxon>
        <taxon>Papilionoideae</taxon>
        <taxon>50 kb inversion clade</taxon>
        <taxon>NPAAA clade</taxon>
        <taxon>indigoferoid/millettioid clade</taxon>
        <taxon>Phaseoleae</taxon>
        <taxon>Psophocarpus</taxon>
    </lineage>
</organism>
<evidence type="ECO:0000313" key="2">
    <source>
        <dbReference type="Proteomes" id="UP001386955"/>
    </source>
</evidence>
<reference evidence="1 2" key="1">
    <citation type="submission" date="2024-01" db="EMBL/GenBank/DDBJ databases">
        <title>The genomes of 5 underutilized Papilionoideae crops provide insights into root nodulation and disease resistanc.</title>
        <authorList>
            <person name="Jiang F."/>
        </authorList>
    </citation>
    <scope>NUCLEOTIDE SEQUENCE [LARGE SCALE GENOMIC DNA]</scope>
    <source>
        <strain evidence="1">DUOXIRENSHENG_FW03</strain>
        <tissue evidence="1">Leaves</tissue>
    </source>
</reference>
<dbReference type="Proteomes" id="UP001386955">
    <property type="component" value="Unassembled WGS sequence"/>
</dbReference>